<organism evidence="2 3">
    <name type="scientific">Actinomadura namibiensis</name>
    <dbReference type="NCBI Taxonomy" id="182080"/>
    <lineage>
        <taxon>Bacteria</taxon>
        <taxon>Bacillati</taxon>
        <taxon>Actinomycetota</taxon>
        <taxon>Actinomycetes</taxon>
        <taxon>Streptosporangiales</taxon>
        <taxon>Thermomonosporaceae</taxon>
        <taxon>Actinomadura</taxon>
    </lineage>
</organism>
<dbReference type="PANTHER" id="PTHR36302">
    <property type="entry name" value="BLR7088 PROTEIN"/>
    <property type="match status" value="1"/>
</dbReference>
<comment type="caution">
    <text evidence="2">The sequence shown here is derived from an EMBL/GenBank/DDBJ whole genome shotgun (WGS) entry which is preliminary data.</text>
</comment>
<feature type="signal peptide" evidence="1">
    <location>
        <begin position="1"/>
        <end position="27"/>
    </location>
</feature>
<keyword evidence="1" id="KW-0732">Signal</keyword>
<sequence length="150" mass="15827">MSTVRASLAAGGAALALLTAWTVTGQAGRPARPQVTDARVMAPTAARTGAYFTVRNRGDQPDELLAVRTPVSASAMLSRHVYRDGAGRMEMLDRLAVPSHTAVRMTPATVNVMIQPREPLRAGRTVPFTLVFRHGGEVRVTAVVTPPGGG</sequence>
<dbReference type="InterPro" id="IPR007410">
    <property type="entry name" value="LpqE-like"/>
</dbReference>
<evidence type="ECO:0000313" key="2">
    <source>
        <dbReference type="EMBL" id="MBA8952866.1"/>
    </source>
</evidence>
<dbReference type="AlphaFoldDB" id="A0A7W3LR82"/>
<feature type="chain" id="PRO_5038809745" description="Copper chaperone PCu(A)C" evidence="1">
    <location>
        <begin position="28"/>
        <end position="150"/>
    </location>
</feature>
<proteinExistence type="predicted"/>
<protein>
    <recommendedName>
        <fullName evidence="4">Copper chaperone PCu(A)C</fullName>
    </recommendedName>
</protein>
<dbReference type="Proteomes" id="UP000572680">
    <property type="component" value="Unassembled WGS sequence"/>
</dbReference>
<dbReference type="InterPro" id="IPR058248">
    <property type="entry name" value="Lxx211020-like"/>
</dbReference>
<evidence type="ECO:0000256" key="1">
    <source>
        <dbReference type="SAM" id="SignalP"/>
    </source>
</evidence>
<dbReference type="RefSeq" id="WP_182845084.1">
    <property type="nucleotide sequence ID" value="NZ_JACJIA010000005.1"/>
</dbReference>
<dbReference type="Pfam" id="PF04314">
    <property type="entry name" value="PCuAC"/>
    <property type="match status" value="1"/>
</dbReference>
<dbReference type="SUPFAM" id="SSF110087">
    <property type="entry name" value="DR1885-like metal-binding protein"/>
    <property type="match status" value="1"/>
</dbReference>
<accession>A0A7W3LR82</accession>
<dbReference type="EMBL" id="JACJIA010000005">
    <property type="protein sequence ID" value="MBA8952866.1"/>
    <property type="molecule type" value="Genomic_DNA"/>
</dbReference>
<dbReference type="PANTHER" id="PTHR36302:SF1">
    <property type="entry name" value="COPPER CHAPERONE PCU(A)C"/>
    <property type="match status" value="1"/>
</dbReference>
<evidence type="ECO:0000313" key="3">
    <source>
        <dbReference type="Proteomes" id="UP000572680"/>
    </source>
</evidence>
<dbReference type="InterPro" id="IPR036182">
    <property type="entry name" value="PCuAC_sf"/>
</dbReference>
<keyword evidence="3" id="KW-1185">Reference proteome</keyword>
<reference evidence="2 3" key="1">
    <citation type="submission" date="2020-08" db="EMBL/GenBank/DDBJ databases">
        <title>Genomic Encyclopedia of Type Strains, Phase IV (KMG-IV): sequencing the most valuable type-strain genomes for metagenomic binning, comparative biology and taxonomic classification.</title>
        <authorList>
            <person name="Goeker M."/>
        </authorList>
    </citation>
    <scope>NUCLEOTIDE SEQUENCE [LARGE SCALE GENOMIC DNA]</scope>
    <source>
        <strain evidence="2 3">DSM 44197</strain>
    </source>
</reference>
<dbReference type="Gene3D" id="2.60.40.1890">
    <property type="entry name" value="PCu(A)C copper chaperone"/>
    <property type="match status" value="1"/>
</dbReference>
<evidence type="ECO:0008006" key="4">
    <source>
        <dbReference type="Google" id="ProtNLM"/>
    </source>
</evidence>
<name>A0A7W3LR82_ACTNM</name>
<gene>
    <name evidence="2" type="ORF">HNR61_004512</name>
</gene>